<reference evidence="2" key="1">
    <citation type="journal article" date="2015" name="Nature">
        <title>Complex archaea that bridge the gap between prokaryotes and eukaryotes.</title>
        <authorList>
            <person name="Spang A."/>
            <person name="Saw J.H."/>
            <person name="Jorgensen S.L."/>
            <person name="Zaremba-Niedzwiedzka K."/>
            <person name="Martijn J."/>
            <person name="Lind A.E."/>
            <person name="van Eijk R."/>
            <person name="Schleper C."/>
            <person name="Guy L."/>
            <person name="Ettema T.J."/>
        </authorList>
    </citation>
    <scope>NUCLEOTIDE SEQUENCE</scope>
</reference>
<gene>
    <name evidence="2" type="ORF">LCGC14_1667290</name>
</gene>
<dbReference type="Pfam" id="PF03837">
    <property type="entry name" value="RecT"/>
    <property type="match status" value="1"/>
</dbReference>
<dbReference type="AlphaFoldDB" id="A0A0F9KSA4"/>
<comment type="caution">
    <text evidence="2">The sequence shown here is derived from an EMBL/GenBank/DDBJ whole genome shotgun (WGS) entry which is preliminary data.</text>
</comment>
<feature type="non-terminal residue" evidence="2">
    <location>
        <position position="1"/>
    </location>
</feature>
<evidence type="ECO:0000256" key="1">
    <source>
        <dbReference type="SAM" id="MobiDB-lite"/>
    </source>
</evidence>
<organism evidence="2">
    <name type="scientific">marine sediment metagenome</name>
    <dbReference type="NCBI Taxonomy" id="412755"/>
    <lineage>
        <taxon>unclassified sequences</taxon>
        <taxon>metagenomes</taxon>
        <taxon>ecological metagenomes</taxon>
    </lineage>
</organism>
<protein>
    <recommendedName>
        <fullName evidence="3">Phage recombination protein Bet</fullName>
    </recommendedName>
</protein>
<evidence type="ECO:0008006" key="3">
    <source>
        <dbReference type="Google" id="ProtNLM"/>
    </source>
</evidence>
<feature type="region of interest" description="Disordered" evidence="1">
    <location>
        <begin position="210"/>
        <end position="254"/>
    </location>
</feature>
<sequence length="313" mass="34849">ETKVLKFQELTPEQKELIKGTVAKGATDLEVDLFFHVCNRTGLDPFARQIYAIKRRSQEKGQWVERIVFQIGIEGFRLAAQRSHAKGGPKYEGPTPIQWCDEKGDWTDIWLSEKPPYAARAGVYVEGFREPVYAIAEYKRLVQTVDGKPNIFWDKGHAFQLGKCAEGAAIRKAFPNELSGFYLKEELYDMPEEKDITPPMSIEEHKKALTPPTVEKPAAQPEEGQAAPSGDSGVEDARQPLAGAPTPKGEEIIPPEHRQKVIAHLQTIGLVEMPPPEMTEIESGLLLATKSKKVAGDLLDKMAMSRDTQGKMV</sequence>
<accession>A0A0F9KSA4</accession>
<name>A0A0F9KSA4_9ZZZZ</name>
<proteinExistence type="predicted"/>
<feature type="compositionally biased region" description="Low complexity" evidence="1">
    <location>
        <begin position="217"/>
        <end position="228"/>
    </location>
</feature>
<dbReference type="InterPro" id="IPR018330">
    <property type="entry name" value="RecT_fam"/>
</dbReference>
<evidence type="ECO:0000313" key="2">
    <source>
        <dbReference type="EMBL" id="KKM18275.1"/>
    </source>
</evidence>
<dbReference type="GO" id="GO:0003677">
    <property type="term" value="F:DNA binding"/>
    <property type="evidence" value="ECO:0007669"/>
    <property type="project" value="InterPro"/>
</dbReference>
<dbReference type="EMBL" id="LAZR01014255">
    <property type="protein sequence ID" value="KKM18275.1"/>
    <property type="molecule type" value="Genomic_DNA"/>
</dbReference>
<dbReference type="GO" id="GO:0006259">
    <property type="term" value="P:DNA metabolic process"/>
    <property type="evidence" value="ECO:0007669"/>
    <property type="project" value="InterPro"/>
</dbReference>